<dbReference type="RefSeq" id="WP_012988638.1">
    <property type="nucleotide sequence ID" value="NC_013892.1"/>
</dbReference>
<dbReference type="STRING" id="406818.XBJ1_2193"/>
<dbReference type="EMBL" id="FN667741">
    <property type="protein sequence ID" value="CBJ81319.1"/>
    <property type="molecule type" value="Genomic_DNA"/>
</dbReference>
<dbReference type="HOGENOM" id="CLU_2132551_0_0_6"/>
<dbReference type="PATRIC" id="fig|406818.4.peg.1979"/>
<dbReference type="SUPFAM" id="SSF53383">
    <property type="entry name" value="PLP-dependent transferases"/>
    <property type="match status" value="1"/>
</dbReference>
<evidence type="ECO:0000313" key="1">
    <source>
        <dbReference type="EMBL" id="CBJ81319.1"/>
    </source>
</evidence>
<dbReference type="Proteomes" id="UP000002045">
    <property type="component" value="Chromosome"/>
</dbReference>
<proteinExistence type="predicted"/>
<accession>D3V146</accession>
<dbReference type="AlphaFoldDB" id="D3V146"/>
<protein>
    <submittedName>
        <fullName evidence="1">Uncharacterized protein</fullName>
    </submittedName>
</protein>
<dbReference type="KEGG" id="xbo:XBJ1_2193"/>
<dbReference type="InterPro" id="IPR015424">
    <property type="entry name" value="PyrdxlP-dep_Trfase"/>
</dbReference>
<organism evidence="1 2">
    <name type="scientific">Xenorhabdus bovienii (strain SS-2004)</name>
    <name type="common">Xenorhabdus nematophila subsp. bovienii</name>
    <dbReference type="NCBI Taxonomy" id="406818"/>
    <lineage>
        <taxon>Bacteria</taxon>
        <taxon>Pseudomonadati</taxon>
        <taxon>Pseudomonadota</taxon>
        <taxon>Gammaproteobacteria</taxon>
        <taxon>Enterobacterales</taxon>
        <taxon>Morganellaceae</taxon>
        <taxon>Xenorhabdus</taxon>
    </lineage>
</organism>
<reference evidence="1" key="1">
    <citation type="journal article" date="2011" name="PLoS ONE">
        <title>The entomopathogenic bacterial endosymbionts xenorhabdus and photorhabdus: convergent lifestyles from divergent genomes.</title>
        <authorList>
            <person name="Chaston J.M."/>
            <person name="Suen G."/>
            <person name="Tucker S.L."/>
            <person name="Andersen A.W."/>
            <person name="Bhasin A."/>
            <person name="Bode E."/>
            <person name="Bode H.B."/>
            <person name="Brachmann A.O."/>
            <person name="Cowles C.E."/>
            <person name="Cowles K.N."/>
            <person name="Darby C."/>
            <person name="de Leon L."/>
            <person name="Drace K."/>
            <person name="Du Z."/>
            <person name="Givaudan A."/>
            <person name="Herbert Tran E.E."/>
            <person name="Jewell K.A."/>
            <person name="Knack J.J."/>
            <person name="Krasomil-Osterfeld K.C."/>
            <person name="Kukor R."/>
            <person name="Lanois A."/>
            <person name="Latreille P."/>
            <person name="Leimgruber N.K."/>
            <person name="Lipke C.M."/>
            <person name="Liu R."/>
            <person name="Lu X."/>
            <person name="Martens E.C."/>
            <person name="Marri P.R."/>
            <person name="Medigue C."/>
            <person name="Menard M.L."/>
            <person name="Miller N.M."/>
            <person name="Morales-Soto N."/>
            <person name="Norton S."/>
            <person name="Ogier J.C."/>
            <person name="Orchard S.S."/>
            <person name="Park D."/>
            <person name="Park Y."/>
            <person name="Qurollo B.A."/>
            <person name="Sugar D.R."/>
            <person name="Richards G.R."/>
            <person name="Rouy Z."/>
            <person name="Slominski B."/>
            <person name="Slominski K."/>
            <person name="Snyder H."/>
            <person name="Tjaden B.C."/>
            <person name="van der Hoeven R."/>
            <person name="Welch R.D."/>
            <person name="Wheeler C."/>
            <person name="Xiang B."/>
            <person name="Barbazuk B."/>
            <person name="Gaudriault S."/>
            <person name="Goodner B."/>
            <person name="Slater S.C."/>
            <person name="Forst S."/>
            <person name="Goldman B.S."/>
            <person name="Goodrich-Blair H."/>
        </authorList>
    </citation>
    <scope>NUCLEOTIDE SEQUENCE [LARGE SCALE GENOMIC DNA]</scope>
    <source>
        <strain evidence="1">SS-2004</strain>
    </source>
</reference>
<evidence type="ECO:0000313" key="2">
    <source>
        <dbReference type="Proteomes" id="UP000002045"/>
    </source>
</evidence>
<name>D3V146_XENBS</name>
<dbReference type="eggNOG" id="COG0076">
    <property type="taxonomic scope" value="Bacteria"/>
</dbReference>
<gene>
    <name evidence="1" type="ordered locus">XBJ1_2193</name>
</gene>
<sequence length="113" mass="12134">MKDPIRNASLSAVKVASEIAYNYVSEVRNQRVFPDSDALSGLQNLDGALPQNGTDCQQVLVQLHKYGSPATVATTGGRYFGLVVGGSTPADIQRSLKAIADAIDEVKRLNRML</sequence>